<dbReference type="EMBL" id="LANX01000001">
    <property type="protein sequence ID" value="KJV69367.1"/>
    <property type="molecule type" value="Genomic_DNA"/>
</dbReference>
<evidence type="ECO:0000313" key="1">
    <source>
        <dbReference type="EMBL" id="KJV69367.1"/>
    </source>
</evidence>
<gene>
    <name evidence="1" type="ORF">NLO413_0757</name>
</gene>
<sequence>MIIFKENFFDIVISSMMIYCTENNKQKKRRCTGACNVA</sequence>
<name>A0A0F3NNT5_9RICK</name>
<dbReference type="Proteomes" id="UP000033562">
    <property type="component" value="Unassembled WGS sequence"/>
</dbReference>
<comment type="caution">
    <text evidence="1">The sequence shown here is derived from an EMBL/GenBank/DDBJ whole genome shotgun (WGS) entry which is preliminary data.</text>
</comment>
<protein>
    <submittedName>
        <fullName evidence="1">Uncharacterized protein</fullName>
    </submittedName>
</protein>
<organism evidence="1 2">
    <name type="scientific">Candidatus Neoehrlichia procyonis str. RAC413</name>
    <dbReference type="NCBI Taxonomy" id="1359163"/>
    <lineage>
        <taxon>Bacteria</taxon>
        <taxon>Pseudomonadati</taxon>
        <taxon>Pseudomonadota</taxon>
        <taxon>Alphaproteobacteria</taxon>
        <taxon>Rickettsiales</taxon>
        <taxon>Anaplasmataceae</taxon>
        <taxon>Candidatus Neoehrlichia</taxon>
    </lineage>
</organism>
<proteinExistence type="predicted"/>
<keyword evidence="2" id="KW-1185">Reference proteome</keyword>
<accession>A0A0F3NNT5</accession>
<dbReference type="AlphaFoldDB" id="A0A0F3NNT5"/>
<reference evidence="1 2" key="1">
    <citation type="submission" date="2015-02" db="EMBL/GenBank/DDBJ databases">
        <title>Genome Sequencing of Rickettsiales.</title>
        <authorList>
            <person name="Daugherty S.C."/>
            <person name="Su Q."/>
            <person name="Abolude K."/>
            <person name="Beier-Sexton M."/>
            <person name="Carlyon J.A."/>
            <person name="Carter R."/>
            <person name="Day N.P."/>
            <person name="Dumler S.J."/>
            <person name="Dyachenko V."/>
            <person name="Godinez A."/>
            <person name="Kurtti T.J."/>
            <person name="Lichay M."/>
            <person name="Mullins K.E."/>
            <person name="Ott S."/>
            <person name="Pappas-Brown V."/>
            <person name="Paris D.H."/>
            <person name="Patel P."/>
            <person name="Richards A.L."/>
            <person name="Sadzewicz L."/>
            <person name="Sears K."/>
            <person name="Seidman D."/>
            <person name="Sengamalay N."/>
            <person name="Stenos J."/>
            <person name="Tallon L.J."/>
            <person name="Vincent G."/>
            <person name="Fraser C.M."/>
            <person name="Munderloh U."/>
            <person name="Dunning-Hotopp J.C."/>
        </authorList>
    </citation>
    <scope>NUCLEOTIDE SEQUENCE [LARGE SCALE GENOMIC DNA]</scope>
    <source>
        <strain evidence="1 2">RAC413</strain>
    </source>
</reference>
<evidence type="ECO:0000313" key="2">
    <source>
        <dbReference type="Proteomes" id="UP000033562"/>
    </source>
</evidence>